<feature type="transmembrane region" description="Helical" evidence="7">
    <location>
        <begin position="97"/>
        <end position="115"/>
    </location>
</feature>
<organism evidence="9">
    <name type="scientific">Bradyrhizobium quebecense</name>
    <dbReference type="NCBI Taxonomy" id="2748629"/>
    <lineage>
        <taxon>Bacteria</taxon>
        <taxon>Pseudomonadati</taxon>
        <taxon>Pseudomonadota</taxon>
        <taxon>Alphaproteobacteria</taxon>
        <taxon>Hyphomicrobiales</taxon>
        <taxon>Nitrobacteraceae</taxon>
        <taxon>Bradyrhizobium</taxon>
    </lineage>
</organism>
<gene>
    <name evidence="9" type="ORF">HU230_05960</name>
    <name evidence="8" type="ORF">J4P68_11515</name>
</gene>
<feature type="transmembrane region" description="Helical" evidence="7">
    <location>
        <begin position="72"/>
        <end position="90"/>
    </location>
</feature>
<dbReference type="Proteomes" id="UP000692816">
    <property type="component" value="Unassembled WGS sequence"/>
</dbReference>
<evidence type="ECO:0000256" key="5">
    <source>
        <dbReference type="ARBA" id="ARBA00022989"/>
    </source>
</evidence>
<dbReference type="InterPro" id="IPR032808">
    <property type="entry name" value="DoxX"/>
</dbReference>
<evidence type="ECO:0000313" key="10">
    <source>
        <dbReference type="Proteomes" id="UP000692816"/>
    </source>
</evidence>
<dbReference type="RefSeq" id="WP_176529315.1">
    <property type="nucleotide sequence ID" value="NZ_CP088022.1"/>
</dbReference>
<evidence type="ECO:0000313" key="9">
    <source>
        <dbReference type="EMBL" id="NVL05261.1"/>
    </source>
</evidence>
<keyword evidence="4 7" id="KW-0812">Transmembrane</keyword>
<keyword evidence="10" id="KW-1185">Reference proteome</keyword>
<keyword evidence="3" id="KW-1003">Cell membrane</keyword>
<keyword evidence="5 7" id="KW-1133">Transmembrane helix</keyword>
<dbReference type="EMBL" id="JABWSX010000001">
    <property type="protein sequence ID" value="NVL05261.1"/>
    <property type="molecule type" value="Genomic_DNA"/>
</dbReference>
<accession>A0A939RM73</accession>
<evidence type="ECO:0000256" key="3">
    <source>
        <dbReference type="ARBA" id="ARBA00022475"/>
    </source>
</evidence>
<dbReference type="PANTHER" id="PTHR33452">
    <property type="entry name" value="OXIDOREDUCTASE CATD-RELATED"/>
    <property type="match status" value="1"/>
</dbReference>
<comment type="subcellular location">
    <subcellularLocation>
        <location evidence="1">Cell membrane</location>
        <topology evidence="1">Multi-pass membrane protein</topology>
    </subcellularLocation>
</comment>
<evidence type="ECO:0000256" key="6">
    <source>
        <dbReference type="ARBA" id="ARBA00023136"/>
    </source>
</evidence>
<comment type="caution">
    <text evidence="9">The sequence shown here is derived from an EMBL/GenBank/DDBJ whole genome shotgun (WGS) entry which is preliminary data.</text>
</comment>
<evidence type="ECO:0000256" key="7">
    <source>
        <dbReference type="SAM" id="Phobius"/>
    </source>
</evidence>
<dbReference type="InterPro" id="IPR051907">
    <property type="entry name" value="DoxX-like_oxidoreductase"/>
</dbReference>
<dbReference type="Pfam" id="PF07681">
    <property type="entry name" value="DoxX"/>
    <property type="match status" value="1"/>
</dbReference>
<evidence type="ECO:0000256" key="2">
    <source>
        <dbReference type="ARBA" id="ARBA00006679"/>
    </source>
</evidence>
<dbReference type="PANTHER" id="PTHR33452:SF4">
    <property type="entry name" value="BLL4328 PROTEIN"/>
    <property type="match status" value="1"/>
</dbReference>
<evidence type="ECO:0000256" key="4">
    <source>
        <dbReference type="ARBA" id="ARBA00022692"/>
    </source>
</evidence>
<evidence type="ECO:0000313" key="8">
    <source>
        <dbReference type="EMBL" id="MBO1430062.1"/>
    </source>
</evidence>
<proteinExistence type="inferred from homology"/>
<feature type="transmembrane region" description="Helical" evidence="7">
    <location>
        <begin position="45"/>
        <end position="66"/>
    </location>
</feature>
<evidence type="ECO:0000256" key="1">
    <source>
        <dbReference type="ARBA" id="ARBA00004651"/>
    </source>
</evidence>
<dbReference type="AlphaFoldDB" id="A0A939RM73"/>
<reference evidence="8" key="2">
    <citation type="journal article" date="2021" name="Int. J. Syst. Evol. Microbiol.">
        <title>Bradyrhizobium septentrionale sp. nov. (sv. septentrionale) and Bradyrhizobium quebecense sp. nov. (sv. septentrionale) associated with legumes native to Canada possess rearranged symbiosis genes and numerous insertion sequences.</title>
        <authorList>
            <person name="Bromfield E.S.P."/>
            <person name="Cloutier S."/>
        </authorList>
    </citation>
    <scope>NUCLEOTIDE SEQUENCE</scope>
    <source>
        <strain evidence="8">12S5</strain>
    </source>
</reference>
<keyword evidence="6 7" id="KW-0472">Membrane</keyword>
<feature type="transmembrane region" description="Helical" evidence="7">
    <location>
        <begin position="12"/>
        <end position="33"/>
    </location>
</feature>
<reference evidence="9" key="1">
    <citation type="submission" date="2020-06" db="EMBL/GenBank/DDBJ databases">
        <title>Whole Genome Sequence of Bradyrhizobium sp. Strain 66S1MB.</title>
        <authorList>
            <person name="Bromfield E."/>
            <person name="Cloutier S."/>
        </authorList>
    </citation>
    <scope>NUCLEOTIDE SEQUENCE</scope>
    <source>
        <strain evidence="9">66S1MB</strain>
    </source>
</reference>
<dbReference type="GO" id="GO:0005886">
    <property type="term" value="C:plasma membrane"/>
    <property type="evidence" value="ECO:0007669"/>
    <property type="project" value="UniProtKB-SubCell"/>
</dbReference>
<sequence length="131" mass="14110">MDQMFSKFQPVALSLFRFITGLLLFQFGVAKLLKFPPGTMFEKVELFSLIGAAGTLELVLGGLLMIGLFSRIVAFVLAGEMAFAYFIGHFPKGFYPLLNNGSLAIALCFACLYLATSGPGPISVDAAMGRK</sequence>
<name>A0A939RM73_9BRAD</name>
<protein>
    <submittedName>
        <fullName evidence="9">DoxX family protein</fullName>
    </submittedName>
</protein>
<dbReference type="EMBL" id="JAGEPA010000001">
    <property type="protein sequence ID" value="MBO1430062.1"/>
    <property type="molecule type" value="Genomic_DNA"/>
</dbReference>
<comment type="similarity">
    <text evidence="2">Belongs to the DoxX family.</text>
</comment>